<evidence type="ECO:0000313" key="3">
    <source>
        <dbReference type="EMBL" id="SHN46995.1"/>
    </source>
</evidence>
<dbReference type="Proteomes" id="UP000184440">
    <property type="component" value="Unassembled WGS sequence"/>
</dbReference>
<dbReference type="EMBL" id="FRCS01000019">
    <property type="protein sequence ID" value="SHN46995.1"/>
    <property type="molecule type" value="Genomic_DNA"/>
</dbReference>
<feature type="transmembrane region" description="Helical" evidence="2">
    <location>
        <begin position="42"/>
        <end position="62"/>
    </location>
</feature>
<accession>A0A1M7RKX5</accession>
<name>A0A1M7RKX5_9ACTN</name>
<keyword evidence="2" id="KW-0472">Membrane</keyword>
<dbReference type="AlphaFoldDB" id="A0A1M7RKX5"/>
<keyword evidence="2" id="KW-0812">Transmembrane</keyword>
<evidence type="ECO:0000256" key="2">
    <source>
        <dbReference type="SAM" id="Phobius"/>
    </source>
</evidence>
<gene>
    <name evidence="3" type="ORF">SAMN05443668_11991</name>
</gene>
<feature type="compositionally biased region" description="Low complexity" evidence="1">
    <location>
        <begin position="75"/>
        <end position="87"/>
    </location>
</feature>
<feature type="region of interest" description="Disordered" evidence="1">
    <location>
        <begin position="69"/>
        <end position="105"/>
    </location>
</feature>
<organism evidence="3 4">
    <name type="scientific">Cryptosporangium aurantiacum</name>
    <dbReference type="NCBI Taxonomy" id="134849"/>
    <lineage>
        <taxon>Bacteria</taxon>
        <taxon>Bacillati</taxon>
        <taxon>Actinomycetota</taxon>
        <taxon>Actinomycetes</taxon>
        <taxon>Cryptosporangiales</taxon>
        <taxon>Cryptosporangiaceae</taxon>
        <taxon>Cryptosporangium</taxon>
    </lineage>
</organism>
<keyword evidence="2" id="KW-1133">Transmembrane helix</keyword>
<dbReference type="STRING" id="134849.SAMN05443668_11991"/>
<dbReference type="RefSeq" id="WP_073264455.1">
    <property type="nucleotide sequence ID" value="NZ_FRCS01000019.1"/>
</dbReference>
<reference evidence="3 4" key="1">
    <citation type="submission" date="2016-11" db="EMBL/GenBank/DDBJ databases">
        <authorList>
            <person name="Jaros S."/>
            <person name="Januszkiewicz K."/>
            <person name="Wedrychowicz H."/>
        </authorList>
    </citation>
    <scope>NUCLEOTIDE SEQUENCE [LARGE SCALE GENOMIC DNA]</scope>
    <source>
        <strain evidence="3 4">DSM 46144</strain>
    </source>
</reference>
<protein>
    <submittedName>
        <fullName evidence="3">Uncharacterized protein</fullName>
    </submittedName>
</protein>
<sequence length="377" mass="40166">MNEIDALMRTMLAERAHDVPEAPGLLDGVHRTVRRHRTRRRAVASLAVALVMLIAASVAWSVERDDDRLVPTERPSASPSATASPSPKGLTAPASPVSLGRLPDGFSSRPTVTLDSVRSWTLTTTRVSPPATVEVQVSTVELTERTNQGSWRQYATTRTIDLAGTPATLSVVPHRPDWPDAEHQSYWGAYSELTFARRPGQWVRIEAYRGDDSSADPAVTEADLRTIAGGLVDRPTPVEDLLRFPALPAGLTFGSLEHSSDAAGVQLVDPASPAASTNRPYGGMQWDLPRAPIVVVAGGGDTAAQSVGANTDIHTALTVDGRTVQSYRSGYPKRQVLSVSLGEGRSIAVSAADSLGLSTEELARFLFGITPGPDLPN</sequence>
<evidence type="ECO:0000256" key="1">
    <source>
        <dbReference type="SAM" id="MobiDB-lite"/>
    </source>
</evidence>
<keyword evidence="4" id="KW-1185">Reference proteome</keyword>
<evidence type="ECO:0000313" key="4">
    <source>
        <dbReference type="Proteomes" id="UP000184440"/>
    </source>
</evidence>
<dbReference type="OrthoDB" id="3671425at2"/>
<proteinExistence type="predicted"/>